<dbReference type="PANTHER" id="PTHR43537:SF45">
    <property type="entry name" value="GNTR FAMILY REGULATORY PROTEIN"/>
    <property type="match status" value="1"/>
</dbReference>
<dbReference type="KEGG" id="sclf:BB341_15350"/>
<dbReference type="AlphaFoldDB" id="E2Q9X5"/>
<accession>E2Q9X5</accession>
<dbReference type="Pfam" id="PF00392">
    <property type="entry name" value="GntR"/>
    <property type="match status" value="1"/>
</dbReference>
<keyword evidence="2" id="KW-0238">DNA-binding</keyword>
<dbReference type="RefSeq" id="WP_003960953.1">
    <property type="nucleotide sequence ID" value="NZ_CM000913.1"/>
</dbReference>
<dbReference type="SUPFAM" id="SSF48008">
    <property type="entry name" value="GntR ligand-binding domain-like"/>
    <property type="match status" value="1"/>
</dbReference>
<dbReference type="Pfam" id="PF07729">
    <property type="entry name" value="FCD"/>
    <property type="match status" value="1"/>
</dbReference>
<dbReference type="SMART" id="SM00345">
    <property type="entry name" value="HTH_GNTR"/>
    <property type="match status" value="1"/>
</dbReference>
<dbReference type="eggNOG" id="COG1802">
    <property type="taxonomic scope" value="Bacteria"/>
</dbReference>
<dbReference type="InterPro" id="IPR008920">
    <property type="entry name" value="TF_FadR/GntR_C"/>
</dbReference>
<feature type="region of interest" description="Disordered" evidence="4">
    <location>
        <begin position="228"/>
        <end position="255"/>
    </location>
</feature>
<dbReference type="GO" id="GO:0003677">
    <property type="term" value="F:DNA binding"/>
    <property type="evidence" value="ECO:0007669"/>
    <property type="project" value="UniProtKB-KW"/>
</dbReference>
<keyword evidence="1" id="KW-0805">Transcription regulation</keyword>
<evidence type="ECO:0000313" key="7">
    <source>
        <dbReference type="Proteomes" id="UP000002357"/>
    </source>
</evidence>
<feature type="domain" description="HTH gntR-type" evidence="5">
    <location>
        <begin position="16"/>
        <end position="83"/>
    </location>
</feature>
<dbReference type="Proteomes" id="UP000002357">
    <property type="component" value="Chromosome"/>
</dbReference>
<dbReference type="InterPro" id="IPR000524">
    <property type="entry name" value="Tscrpt_reg_HTH_GntR"/>
</dbReference>
<organism evidence="6 7">
    <name type="scientific">Streptomyces clavuligerus</name>
    <dbReference type="NCBI Taxonomy" id="1901"/>
    <lineage>
        <taxon>Bacteria</taxon>
        <taxon>Bacillati</taxon>
        <taxon>Actinomycetota</taxon>
        <taxon>Actinomycetes</taxon>
        <taxon>Kitasatosporales</taxon>
        <taxon>Streptomycetaceae</taxon>
        <taxon>Streptomyces</taxon>
    </lineage>
</organism>
<keyword evidence="3" id="KW-0804">Transcription</keyword>
<evidence type="ECO:0000256" key="3">
    <source>
        <dbReference type="ARBA" id="ARBA00023163"/>
    </source>
</evidence>
<feature type="compositionally biased region" description="Basic and acidic residues" evidence="4">
    <location>
        <begin position="246"/>
        <end position="255"/>
    </location>
</feature>
<name>E2Q9X5_STRCL</name>
<dbReference type="InterPro" id="IPR036390">
    <property type="entry name" value="WH_DNA-bd_sf"/>
</dbReference>
<evidence type="ECO:0000313" key="6">
    <source>
        <dbReference type="EMBL" id="EFG07702.1"/>
    </source>
</evidence>
<sequence>MPGPGPNGATAAVTRSTLRQQIADALRDEVLAGRLVPGQAFTVKQIAEQYGVSATPVREALVDLSAQGLLDCDQHRGFKVRHFTAADYRAMVESRSLVLDGVIRHAERRGHTGTQAVAMVAVRRRADEAARAARCGDLDIHIGYDLRFWHELGSLLSNPYISDFLHRLRMQAWVFAVPHLRADAERRRWLWSGHEELVDAMTLGDLTAARAVIEAHHDRALAWLDHLGHPDTSPRAQAPAGPPPPRPDHGERRER</sequence>
<evidence type="ECO:0000256" key="1">
    <source>
        <dbReference type="ARBA" id="ARBA00023015"/>
    </source>
</evidence>
<reference evidence="6 7" key="1">
    <citation type="journal article" date="2010" name="Genome Biol. Evol.">
        <title>The sequence of a 1.8-mb bacterial linear plasmid reveals a rich evolutionary reservoir of secondary metabolic pathways.</title>
        <authorList>
            <person name="Medema M.H."/>
            <person name="Trefzer A."/>
            <person name="Kovalchuk A."/>
            <person name="van den Berg M."/>
            <person name="Mueller U."/>
            <person name="Heijne W."/>
            <person name="Wu L."/>
            <person name="Alam M.T."/>
            <person name="Ronning C.M."/>
            <person name="Nierman W.C."/>
            <person name="Bovenberg R.A.L."/>
            <person name="Breitling R."/>
            <person name="Takano E."/>
        </authorList>
    </citation>
    <scope>NUCLEOTIDE SEQUENCE [LARGE SCALE GENOMIC DNA]</scope>
    <source>
        <strain evidence="7">ATCC 27064 / DSM 738 / JCM 4710 / NBRC 13307 / NCIMB 12785 / NRRL 3585 / VKM Ac-602</strain>
    </source>
</reference>
<evidence type="ECO:0000256" key="2">
    <source>
        <dbReference type="ARBA" id="ARBA00023125"/>
    </source>
</evidence>
<dbReference type="SUPFAM" id="SSF46785">
    <property type="entry name" value="Winged helix' DNA-binding domain"/>
    <property type="match status" value="1"/>
</dbReference>
<dbReference type="OrthoDB" id="3864082at2"/>
<dbReference type="STRING" id="1901.BB341_15350"/>
<dbReference type="InterPro" id="IPR036388">
    <property type="entry name" value="WH-like_DNA-bd_sf"/>
</dbReference>
<dbReference type="PANTHER" id="PTHR43537">
    <property type="entry name" value="TRANSCRIPTIONAL REGULATOR, GNTR FAMILY"/>
    <property type="match status" value="1"/>
</dbReference>
<gene>
    <name evidence="6" type="ORF">SCLAV_2630</name>
</gene>
<proteinExistence type="predicted"/>
<protein>
    <submittedName>
        <fullName evidence="6">GntR-family transcriptional regulator</fullName>
    </submittedName>
</protein>
<dbReference type="InterPro" id="IPR011711">
    <property type="entry name" value="GntR_C"/>
</dbReference>
<dbReference type="GeneID" id="93730816"/>
<dbReference type="CDD" id="cd07377">
    <property type="entry name" value="WHTH_GntR"/>
    <property type="match status" value="1"/>
</dbReference>
<keyword evidence="7" id="KW-1185">Reference proteome</keyword>
<dbReference type="Gene3D" id="1.10.10.10">
    <property type="entry name" value="Winged helix-like DNA-binding domain superfamily/Winged helix DNA-binding domain"/>
    <property type="match status" value="1"/>
</dbReference>
<evidence type="ECO:0000259" key="5">
    <source>
        <dbReference type="PROSITE" id="PS50949"/>
    </source>
</evidence>
<dbReference type="PROSITE" id="PS50949">
    <property type="entry name" value="HTH_GNTR"/>
    <property type="match status" value="1"/>
</dbReference>
<dbReference type="Gene3D" id="1.20.120.530">
    <property type="entry name" value="GntR ligand-binding domain-like"/>
    <property type="match status" value="1"/>
</dbReference>
<evidence type="ECO:0000256" key="4">
    <source>
        <dbReference type="SAM" id="MobiDB-lite"/>
    </source>
</evidence>
<dbReference type="EMBL" id="CM000913">
    <property type="protein sequence ID" value="EFG07702.1"/>
    <property type="molecule type" value="Genomic_DNA"/>
</dbReference>
<dbReference type="GO" id="GO:0003700">
    <property type="term" value="F:DNA-binding transcription factor activity"/>
    <property type="evidence" value="ECO:0007669"/>
    <property type="project" value="InterPro"/>
</dbReference>